<keyword evidence="4" id="KW-1185">Reference proteome</keyword>
<dbReference type="Proteomes" id="UP000332933">
    <property type="component" value="Unassembled WGS sequence"/>
</dbReference>
<name>A0A485LFM5_9STRA</name>
<evidence type="ECO:0000313" key="2">
    <source>
        <dbReference type="EMBL" id="KAF0687869.1"/>
    </source>
</evidence>
<proteinExistence type="predicted"/>
<reference evidence="3 4" key="1">
    <citation type="submission" date="2019-03" db="EMBL/GenBank/DDBJ databases">
        <authorList>
            <person name="Gaulin E."/>
            <person name="Dumas B."/>
        </authorList>
    </citation>
    <scope>NUCLEOTIDE SEQUENCE [LARGE SCALE GENOMIC DNA]</scope>
    <source>
        <strain evidence="3">CBS 568.67</strain>
    </source>
</reference>
<dbReference type="InterPro" id="IPR001660">
    <property type="entry name" value="SAM"/>
</dbReference>
<accession>A0A485LFM5</accession>
<dbReference type="Gene3D" id="1.10.150.50">
    <property type="entry name" value="Transcription Factor, Ets-1"/>
    <property type="match status" value="1"/>
</dbReference>
<dbReference type="OrthoDB" id="79668at2759"/>
<dbReference type="EMBL" id="VJMH01006817">
    <property type="protein sequence ID" value="KAF0687869.1"/>
    <property type="molecule type" value="Genomic_DNA"/>
</dbReference>
<sequence length="124" mass="13177">MGVGTLSKPLQAPPPSIDFDAVKSYTADQVAAIVRGFGAAYHGYGDAIVDQGIDGAVLCKLERDVQLVTKIGVANVIHAKKIGLFFKSFKEKQTTTTIVNDNASGRCGSRRQRNPSVTNVLALT</sequence>
<organism evidence="3 4">
    <name type="scientific">Aphanomyces stellatus</name>
    <dbReference type="NCBI Taxonomy" id="120398"/>
    <lineage>
        <taxon>Eukaryota</taxon>
        <taxon>Sar</taxon>
        <taxon>Stramenopiles</taxon>
        <taxon>Oomycota</taxon>
        <taxon>Saprolegniomycetes</taxon>
        <taxon>Saprolegniales</taxon>
        <taxon>Verrucalvaceae</taxon>
        <taxon>Aphanomyces</taxon>
    </lineage>
</organism>
<reference evidence="2" key="2">
    <citation type="submission" date="2019-06" db="EMBL/GenBank/DDBJ databases">
        <title>Genomics analysis of Aphanomyces spp. identifies a new class of oomycete effector associated with host adaptation.</title>
        <authorList>
            <person name="Gaulin E."/>
        </authorList>
    </citation>
    <scope>NUCLEOTIDE SEQUENCE</scope>
    <source>
        <strain evidence="2">CBS 578.67</strain>
    </source>
</reference>
<feature type="domain" description="SAM" evidence="1">
    <location>
        <begin position="22"/>
        <end position="92"/>
    </location>
</feature>
<evidence type="ECO:0000259" key="1">
    <source>
        <dbReference type="SMART" id="SM00454"/>
    </source>
</evidence>
<evidence type="ECO:0000313" key="4">
    <source>
        <dbReference type="Proteomes" id="UP000332933"/>
    </source>
</evidence>
<gene>
    <name evidence="3" type="primary">Aste57867_20456</name>
    <name evidence="2" type="ORF">As57867_020390</name>
    <name evidence="3" type="ORF">ASTE57867_20456</name>
</gene>
<dbReference type="AlphaFoldDB" id="A0A485LFM5"/>
<evidence type="ECO:0000313" key="3">
    <source>
        <dbReference type="EMBL" id="VFT97142.1"/>
    </source>
</evidence>
<dbReference type="SMART" id="SM00454">
    <property type="entry name" value="SAM"/>
    <property type="match status" value="1"/>
</dbReference>
<protein>
    <submittedName>
        <fullName evidence="3">Aste57867_20456 protein</fullName>
    </submittedName>
</protein>
<dbReference type="SUPFAM" id="SSF47769">
    <property type="entry name" value="SAM/Pointed domain"/>
    <property type="match status" value="1"/>
</dbReference>
<dbReference type="EMBL" id="CAADRA010006840">
    <property type="protein sequence ID" value="VFT97142.1"/>
    <property type="molecule type" value="Genomic_DNA"/>
</dbReference>
<dbReference type="InterPro" id="IPR013761">
    <property type="entry name" value="SAM/pointed_sf"/>
</dbReference>